<sequence length="67" mass="7943">MPLWALYTAEKKNPSHMCLTRRAHARNKYGRRLQPIVAQHWMSPYDRVVCGEFNVFTGYKSRPNLHL</sequence>
<comment type="caution">
    <text evidence="1">The sequence shown here is derived from an EMBL/GenBank/DDBJ whole genome shotgun (WGS) entry which is preliminary data.</text>
</comment>
<gene>
    <name evidence="1" type="ORF">HW555_005711</name>
</gene>
<evidence type="ECO:0000313" key="1">
    <source>
        <dbReference type="EMBL" id="KAF9417092.1"/>
    </source>
</evidence>
<organism evidence="1 2">
    <name type="scientific">Spodoptera exigua</name>
    <name type="common">Beet armyworm</name>
    <name type="synonym">Noctua fulgens</name>
    <dbReference type="NCBI Taxonomy" id="7107"/>
    <lineage>
        <taxon>Eukaryota</taxon>
        <taxon>Metazoa</taxon>
        <taxon>Ecdysozoa</taxon>
        <taxon>Arthropoda</taxon>
        <taxon>Hexapoda</taxon>
        <taxon>Insecta</taxon>
        <taxon>Pterygota</taxon>
        <taxon>Neoptera</taxon>
        <taxon>Endopterygota</taxon>
        <taxon>Lepidoptera</taxon>
        <taxon>Glossata</taxon>
        <taxon>Ditrysia</taxon>
        <taxon>Noctuoidea</taxon>
        <taxon>Noctuidae</taxon>
        <taxon>Amphipyrinae</taxon>
        <taxon>Spodoptera</taxon>
    </lineage>
</organism>
<dbReference type="EMBL" id="JACKWZ010000077">
    <property type="protein sequence ID" value="KAF9417092.1"/>
    <property type="molecule type" value="Genomic_DNA"/>
</dbReference>
<protein>
    <submittedName>
        <fullName evidence="1">Uncharacterized protein</fullName>
    </submittedName>
</protein>
<dbReference type="Proteomes" id="UP000648187">
    <property type="component" value="Unassembled WGS sequence"/>
</dbReference>
<reference evidence="1" key="1">
    <citation type="submission" date="2020-08" db="EMBL/GenBank/DDBJ databases">
        <title>Spodoptera exigua strain:BAW_Kor-Di-RS1 Genome sequencing and assembly.</title>
        <authorList>
            <person name="Kim J."/>
            <person name="Nam H.Y."/>
            <person name="Kwon M."/>
            <person name="Choi J.H."/>
            <person name="Cho S.R."/>
            <person name="Kim G.-H."/>
        </authorList>
    </citation>
    <scope>NUCLEOTIDE SEQUENCE</scope>
    <source>
        <strain evidence="1">BAW_Kor-Di-RS1</strain>
        <tissue evidence="1">Whole-body</tissue>
    </source>
</reference>
<name>A0A835GJZ5_SPOEX</name>
<evidence type="ECO:0000313" key="2">
    <source>
        <dbReference type="Proteomes" id="UP000648187"/>
    </source>
</evidence>
<proteinExistence type="predicted"/>
<keyword evidence="2" id="KW-1185">Reference proteome</keyword>
<dbReference type="AlphaFoldDB" id="A0A835GJZ5"/>
<accession>A0A835GJZ5</accession>